<sequence length="194" mass="20917">MTSYDRRSFNPHLSIIMSVNLSVCALPPTNFYVAYSNGREPVNAPTLANQATMEVRTDQAQKIAVIQQDGHHIKVDKVGPDGQPTTLADLDIGGVQDALKVVGGTHSNDLKIDSHSSLLDLWGHGTSTSLDLGDGYSVKIDKTIDEHQLLSMLGNNPPTYKTSVELQGPNDEHISYGAGGGSDWSHFDVPKYGC</sequence>
<dbReference type="AlphaFoldDB" id="A0AAE3LBV5"/>
<evidence type="ECO:0000313" key="1">
    <source>
        <dbReference type="EMBL" id="MCT7317253.1"/>
    </source>
</evidence>
<reference evidence="1" key="1">
    <citation type="journal article" date="2023" name="Front. Microbiol.">
        <title>Ralstonia chuxiongensis sp. nov., Ralstonia mojiangensis sp. nov., and Ralstonia soli sp. nov., isolated from tobacco fields, are three novel species in the family Burkholderiaceae.</title>
        <authorList>
            <person name="Lu C.H."/>
            <person name="Zhang Y.Y."/>
            <person name="Jiang N."/>
            <person name="Chen W."/>
            <person name="Shao X."/>
            <person name="Zhao Z.M."/>
            <person name="Lu W.L."/>
            <person name="Hu X."/>
            <person name="Xi Y.X."/>
            <person name="Zou S.Y."/>
            <person name="Wei Q.J."/>
            <person name="Lin Z.L."/>
            <person name="Gong L."/>
            <person name="Gai X.T."/>
            <person name="Zhang L.Q."/>
            <person name="Li J.Y."/>
            <person name="Jin Y."/>
            <person name="Xia Z.Y."/>
        </authorList>
    </citation>
    <scope>NUCLEOTIDE SEQUENCE</scope>
    <source>
        <strain evidence="1">22TCCZM01-4</strain>
    </source>
</reference>
<proteinExistence type="predicted"/>
<name>A0AAE3LBV5_9RALS</name>
<gene>
    <name evidence="1" type="ORF">N5I87_14690</name>
</gene>
<dbReference type="Proteomes" id="UP001164374">
    <property type="component" value="Unassembled WGS sequence"/>
</dbReference>
<reference evidence="1" key="2">
    <citation type="submission" date="2023-02" db="EMBL/GenBank/DDBJ databases">
        <authorList>
            <person name="Lu C.-H."/>
        </authorList>
    </citation>
    <scope>NUCLEOTIDE SEQUENCE</scope>
    <source>
        <strain evidence="1">22TCCZM01-4</strain>
    </source>
</reference>
<organism evidence="1 2">
    <name type="scientific">Ralstonia mojiangensis</name>
    <dbReference type="NCBI Taxonomy" id="2953895"/>
    <lineage>
        <taxon>Bacteria</taxon>
        <taxon>Pseudomonadati</taxon>
        <taxon>Pseudomonadota</taxon>
        <taxon>Betaproteobacteria</taxon>
        <taxon>Burkholderiales</taxon>
        <taxon>Burkholderiaceae</taxon>
        <taxon>Ralstonia</taxon>
    </lineage>
</organism>
<dbReference type="RefSeq" id="WP_260799995.1">
    <property type="nucleotide sequence ID" value="NZ_JAOCQJ010000004.1"/>
</dbReference>
<dbReference type="EMBL" id="JAOCQJ010000004">
    <property type="protein sequence ID" value="MCT7317253.1"/>
    <property type="molecule type" value="Genomic_DNA"/>
</dbReference>
<accession>A0AAE3LBV5</accession>
<evidence type="ECO:0000313" key="2">
    <source>
        <dbReference type="Proteomes" id="UP001164374"/>
    </source>
</evidence>
<comment type="caution">
    <text evidence="1">The sequence shown here is derived from an EMBL/GenBank/DDBJ whole genome shotgun (WGS) entry which is preliminary data.</text>
</comment>
<protein>
    <submittedName>
        <fullName evidence="1">Uncharacterized protein</fullName>
    </submittedName>
</protein>